<evidence type="ECO:0000256" key="1">
    <source>
        <dbReference type="RuleBase" id="RU004508"/>
    </source>
</evidence>
<dbReference type="GO" id="GO:0000271">
    <property type="term" value="P:polysaccharide biosynthetic process"/>
    <property type="evidence" value="ECO:0007669"/>
    <property type="project" value="TreeGrafter"/>
</dbReference>
<keyword evidence="2" id="KW-0808">Transferase</keyword>
<dbReference type="PANTHER" id="PTHR30244:SF34">
    <property type="entry name" value="DTDP-4-AMINO-4,6-DIDEOXYGALACTOSE TRANSAMINASE"/>
    <property type="match status" value="1"/>
</dbReference>
<dbReference type="GO" id="GO:0030170">
    <property type="term" value="F:pyridoxal phosphate binding"/>
    <property type="evidence" value="ECO:0007669"/>
    <property type="project" value="TreeGrafter"/>
</dbReference>
<sequence>MIKLQKSTFFNEEDTKKKLCEFIKQARFLSMGEECKKFEDNFSKKQGRKYSVFVNSGSSANLLLIQALLNIGRLKKGDIVAVSALTWSTNIMPLIELGLQPILVDCEVDSLNVSTRTLKDALEIQPNIKAFFLTNTLGLADDISEIAIFCSDKKIILLEDNCESLGSIIDGKLLGNFGLASTFSFFVGHHISTIEGGMVCTDDKELYKNVVISRSHGWDRHLSPDSQKKIRKHYDIDDFFAKYTFYDLAYNLRPTEINGFLGNNQINYWGHLVNKRFDNFIKLHKIIESNEDMVSLRFSHMDVVSNFAIPVILKDQSLVADYKKKFVDAEVEIRPMIAGNMARQPFYRKYVSNPGNQPNAEFVHAHSFYFGNNPELTEAELNLLSELLVGDR</sequence>
<dbReference type="GO" id="GO:0008483">
    <property type="term" value="F:transaminase activity"/>
    <property type="evidence" value="ECO:0007669"/>
    <property type="project" value="UniProtKB-KW"/>
</dbReference>
<reference evidence="3" key="1">
    <citation type="submission" date="2017-09" db="EMBL/GenBank/DDBJ databases">
        <title>Depth-based differentiation of microbial function through sediment-hosted aquifers and enrichment of novel symbionts in the deep terrestrial subsurface.</title>
        <authorList>
            <person name="Probst A.J."/>
            <person name="Ladd B."/>
            <person name="Jarett J.K."/>
            <person name="Geller-Mcgrath D.E."/>
            <person name="Sieber C.M.K."/>
            <person name="Emerson J.B."/>
            <person name="Anantharaman K."/>
            <person name="Thomas B.C."/>
            <person name="Malmstrom R."/>
            <person name="Stieglmeier M."/>
            <person name="Klingl A."/>
            <person name="Woyke T."/>
            <person name="Ryan C.M."/>
            <person name="Banfield J.F."/>
        </authorList>
    </citation>
    <scope>NUCLEOTIDE SEQUENCE [LARGE SCALE GENOMIC DNA]</scope>
</reference>
<dbReference type="InterPro" id="IPR000653">
    <property type="entry name" value="DegT/StrS_aminotransferase"/>
</dbReference>
<accession>A0A2M7THG5</accession>
<dbReference type="Gene3D" id="3.90.1150.10">
    <property type="entry name" value="Aspartate Aminotransferase, domain 1"/>
    <property type="match status" value="1"/>
</dbReference>
<keyword evidence="2" id="KW-0032">Aminotransferase</keyword>
<evidence type="ECO:0000313" key="3">
    <source>
        <dbReference type="Proteomes" id="UP000230553"/>
    </source>
</evidence>
<keyword evidence="1" id="KW-0663">Pyridoxal phosphate</keyword>
<evidence type="ECO:0000313" key="2">
    <source>
        <dbReference type="EMBL" id="PIZ45249.1"/>
    </source>
</evidence>
<dbReference type="InterPro" id="IPR015422">
    <property type="entry name" value="PyrdxlP-dep_Trfase_small"/>
</dbReference>
<dbReference type="Proteomes" id="UP000230553">
    <property type="component" value="Unassembled WGS sequence"/>
</dbReference>
<dbReference type="InterPro" id="IPR015421">
    <property type="entry name" value="PyrdxlP-dep_Trfase_major"/>
</dbReference>
<dbReference type="PANTHER" id="PTHR30244">
    <property type="entry name" value="TRANSAMINASE"/>
    <property type="match status" value="1"/>
</dbReference>
<gene>
    <name evidence="2" type="ORF">COY31_00785</name>
</gene>
<dbReference type="AlphaFoldDB" id="A0A2M7THG5"/>
<organism evidence="2 3">
    <name type="scientific">Candidatus Wolfebacteria bacterium CG_4_10_14_0_2_um_filter_39_18</name>
    <dbReference type="NCBI Taxonomy" id="1975061"/>
    <lineage>
        <taxon>Bacteria</taxon>
        <taxon>Candidatus Wolfeibacteriota</taxon>
    </lineage>
</organism>
<dbReference type="EMBL" id="PFNM01000014">
    <property type="protein sequence ID" value="PIZ45249.1"/>
    <property type="molecule type" value="Genomic_DNA"/>
</dbReference>
<dbReference type="InterPro" id="IPR015424">
    <property type="entry name" value="PyrdxlP-dep_Trfase"/>
</dbReference>
<protein>
    <submittedName>
        <fullName evidence="2">DegT/DnrJ/EryC1/StrS aminotransferase</fullName>
    </submittedName>
</protein>
<proteinExistence type="inferred from homology"/>
<dbReference type="Pfam" id="PF01041">
    <property type="entry name" value="DegT_DnrJ_EryC1"/>
    <property type="match status" value="1"/>
</dbReference>
<comment type="caution">
    <text evidence="2">The sequence shown here is derived from an EMBL/GenBank/DDBJ whole genome shotgun (WGS) entry which is preliminary data.</text>
</comment>
<dbReference type="SUPFAM" id="SSF53383">
    <property type="entry name" value="PLP-dependent transferases"/>
    <property type="match status" value="1"/>
</dbReference>
<comment type="similarity">
    <text evidence="1">Belongs to the DegT/DnrJ/EryC1 family.</text>
</comment>
<dbReference type="PIRSF" id="PIRSF000390">
    <property type="entry name" value="PLP_StrS"/>
    <property type="match status" value="1"/>
</dbReference>
<dbReference type="Gene3D" id="3.40.640.10">
    <property type="entry name" value="Type I PLP-dependent aspartate aminotransferase-like (Major domain)"/>
    <property type="match status" value="1"/>
</dbReference>
<name>A0A2M7THG5_9BACT</name>